<protein>
    <submittedName>
        <fullName evidence="1">Cell wall-binding protein</fullName>
    </submittedName>
</protein>
<comment type="caution">
    <text evidence="1">The sequence shown here is derived from an EMBL/GenBank/DDBJ whole genome shotgun (WGS) entry which is preliminary data.</text>
</comment>
<proteinExistence type="predicted"/>
<sequence length="828" mass="91253">MRKKIVATYDYVDAEGNLLFQVVRYEPKGFTQRRPDGMGGWIWNLEGVSVVPYYLPDIFKATRAYIVEGEEDVKALQRIGLTATTNPGGAGKWREEFSPYFQGKEVVVLPDNDPPGRKHAQDVARKLFGVASWVKVVDLPDLPPKGDPRDWVNAGGTAAELEDLVAAAPKWQPMMTVQSVGPYRISDGAICYDKSTKDGTVTVPLCNFTARIVSEMVYDDGAEVHTFFVIEGTHKDGRPLPSVQVPASQFPGLSWVTSAWGNRAVVFAGTLKKDHLRTAIQLLSGEVSRRTVFGHVGWRRIDDGWVYLHGGGGIGSEGPVAGLEVLLEGALRSYTLPLPPQGEFLRQAVRASLDLTRLGPAAVTYPLLSATYRAPLGECAPTDLSLFLAGKTGAQKTALSAIFQGHFGAAFNGHNLPGNWLSTANFLEKLSFLAKDALFTVDDFVPGGSSADIQQLHKKADHLLRGQANQAGRGRMRADGGLRPTFIPRCLILSSGEDAPQGQSLLARMLILEIKRGDVDLELLTKAQDNAARGLYAQAMAGYLQWLAPRIDQLRETLPSRQVELREAARQKGWSHDRTPDMIARLQAGFEIFLQFAMDVEAITSQERTDLADHCWRTLLSVGQNQGGHQESEDPTLRFLALLGATLTSGRAHVADAITKGEPPDPHQWGWRLKTIGGGENAREEWQPQGTCIGWVDGDDLLLEPDAVFAAVQRIAKEQDHPLPWTQRTLWKRLAEKGILASREPSQNRNTVRWFIAGTRRRVLHLKVITLYPKTGPTGPTSPGTHNYEVFPSDRFSEDQEEPVQVFGPALHDEENSPNLDDLWEVTI</sequence>
<dbReference type="CDD" id="cd01029">
    <property type="entry name" value="TOPRIM_primases"/>
    <property type="match status" value="1"/>
</dbReference>
<dbReference type="Gene3D" id="3.40.1360.10">
    <property type="match status" value="1"/>
</dbReference>
<dbReference type="EMBL" id="DTHB01000034">
    <property type="protein sequence ID" value="HGB14476.1"/>
    <property type="molecule type" value="Genomic_DNA"/>
</dbReference>
<gene>
    <name evidence="1" type="ORF">ENV62_04460</name>
</gene>
<dbReference type="AlphaFoldDB" id="A0A7C3WQC1"/>
<organism evidence="1">
    <name type="scientific">Desulfobacca acetoxidans</name>
    <dbReference type="NCBI Taxonomy" id="60893"/>
    <lineage>
        <taxon>Bacteria</taxon>
        <taxon>Pseudomonadati</taxon>
        <taxon>Thermodesulfobacteriota</taxon>
        <taxon>Desulfobaccia</taxon>
        <taxon>Desulfobaccales</taxon>
        <taxon>Desulfobaccaceae</taxon>
        <taxon>Desulfobacca</taxon>
    </lineage>
</organism>
<dbReference type="SUPFAM" id="SSF56731">
    <property type="entry name" value="DNA primase core"/>
    <property type="match status" value="1"/>
</dbReference>
<evidence type="ECO:0000313" key="1">
    <source>
        <dbReference type="EMBL" id="HGB14476.1"/>
    </source>
</evidence>
<reference evidence="1" key="1">
    <citation type="journal article" date="2020" name="mSystems">
        <title>Genome- and Community-Level Interaction Insights into Carbon Utilization and Element Cycling Functions of Hydrothermarchaeota in Hydrothermal Sediment.</title>
        <authorList>
            <person name="Zhou Z."/>
            <person name="Liu Y."/>
            <person name="Xu W."/>
            <person name="Pan J."/>
            <person name="Luo Z.H."/>
            <person name="Li M."/>
        </authorList>
    </citation>
    <scope>NUCLEOTIDE SEQUENCE [LARGE SCALE GENOMIC DNA]</scope>
    <source>
        <strain evidence="1">SpSt-776</strain>
    </source>
</reference>
<dbReference type="InterPro" id="IPR034154">
    <property type="entry name" value="TOPRIM_DnaG/twinkle"/>
</dbReference>
<accession>A0A7C3WQC1</accession>
<name>A0A7C3WQC1_9BACT</name>